<proteinExistence type="predicted"/>
<dbReference type="SUPFAM" id="SSF56112">
    <property type="entry name" value="Protein kinase-like (PK-like)"/>
    <property type="match status" value="1"/>
</dbReference>
<keyword evidence="6" id="KW-1015">Disulfide bond</keyword>
<dbReference type="PANTHER" id="PTHR32444:SF238">
    <property type="entry name" value="APPLE DOMAIN-CONTAINING PROTEIN"/>
    <property type="match status" value="1"/>
</dbReference>
<keyword evidence="3 7" id="KW-0732">Signal</keyword>
<comment type="caution">
    <text evidence="10">The sequence shown here is derived from an EMBL/GenBank/DDBJ whole genome shotgun (WGS) entry which is preliminary data.</text>
</comment>
<gene>
    <name evidence="10" type="ORF">HHK36_005475</name>
</gene>
<dbReference type="InterPro" id="IPR011009">
    <property type="entry name" value="Kinase-like_dom_sf"/>
</dbReference>
<dbReference type="InterPro" id="IPR021820">
    <property type="entry name" value="S-locus_recpt_kinase_C"/>
</dbReference>
<dbReference type="GO" id="GO:0004674">
    <property type="term" value="F:protein serine/threonine kinase activity"/>
    <property type="evidence" value="ECO:0007669"/>
    <property type="project" value="InterPro"/>
</dbReference>
<dbReference type="FunFam" id="2.90.10.10:FF:000005">
    <property type="entry name" value="G-type lectin S-receptor-like serine/threonine-protein kinase"/>
    <property type="match status" value="1"/>
</dbReference>
<feature type="domain" description="Apple" evidence="9">
    <location>
        <begin position="337"/>
        <end position="421"/>
    </location>
</feature>
<keyword evidence="2" id="KW-0812">Transmembrane</keyword>
<dbReference type="Pfam" id="PF01453">
    <property type="entry name" value="B_lectin"/>
    <property type="match status" value="1"/>
</dbReference>
<protein>
    <submittedName>
        <fullName evidence="10">Uncharacterized protein</fullName>
    </submittedName>
</protein>
<evidence type="ECO:0000313" key="10">
    <source>
        <dbReference type="EMBL" id="KAF8409399.1"/>
    </source>
</evidence>
<dbReference type="GO" id="GO:0048544">
    <property type="term" value="P:recognition of pollen"/>
    <property type="evidence" value="ECO:0007669"/>
    <property type="project" value="InterPro"/>
</dbReference>
<evidence type="ECO:0000256" key="1">
    <source>
        <dbReference type="ARBA" id="ARBA00004167"/>
    </source>
</evidence>
<dbReference type="InterPro" id="IPR036426">
    <property type="entry name" value="Bulb-type_lectin_dom_sf"/>
</dbReference>
<comment type="subcellular location">
    <subcellularLocation>
        <location evidence="1">Membrane</location>
        <topology evidence="1">Single-pass membrane protein</topology>
    </subcellularLocation>
</comment>
<evidence type="ECO:0000256" key="3">
    <source>
        <dbReference type="ARBA" id="ARBA00022729"/>
    </source>
</evidence>
<dbReference type="InterPro" id="IPR000858">
    <property type="entry name" value="S_locus_glycoprot_dom"/>
</dbReference>
<feature type="chain" id="PRO_5032916169" evidence="7">
    <location>
        <begin position="24"/>
        <end position="601"/>
    </location>
</feature>
<evidence type="ECO:0000259" key="8">
    <source>
        <dbReference type="PROSITE" id="PS50927"/>
    </source>
</evidence>
<evidence type="ECO:0000313" key="11">
    <source>
        <dbReference type="Proteomes" id="UP000655225"/>
    </source>
</evidence>
<dbReference type="Proteomes" id="UP000655225">
    <property type="component" value="Unassembled WGS sequence"/>
</dbReference>
<dbReference type="EMBL" id="JABCRI010000003">
    <property type="protein sequence ID" value="KAF8409399.1"/>
    <property type="molecule type" value="Genomic_DNA"/>
</dbReference>
<dbReference type="Gene3D" id="2.90.10.10">
    <property type="entry name" value="Bulb-type lectin domain"/>
    <property type="match status" value="1"/>
</dbReference>
<dbReference type="OrthoDB" id="4062651at2759"/>
<dbReference type="GO" id="GO:0016020">
    <property type="term" value="C:membrane"/>
    <property type="evidence" value="ECO:0007669"/>
    <property type="project" value="UniProtKB-SubCell"/>
</dbReference>
<accession>A0A835DQR2</accession>
<dbReference type="PANTHER" id="PTHR32444">
    <property type="entry name" value="BULB-TYPE LECTIN DOMAIN-CONTAINING PROTEIN"/>
    <property type="match status" value="1"/>
</dbReference>
<dbReference type="InterPro" id="IPR003609">
    <property type="entry name" value="Pan_app"/>
</dbReference>
<keyword evidence="4" id="KW-1133">Transmembrane helix</keyword>
<dbReference type="OMA" id="IEANSHM"/>
<dbReference type="CDD" id="cd00028">
    <property type="entry name" value="B_lectin"/>
    <property type="match status" value="1"/>
</dbReference>
<dbReference type="AlphaFoldDB" id="A0A835DQR2"/>
<dbReference type="PROSITE" id="PS50927">
    <property type="entry name" value="BULB_LECTIN"/>
    <property type="match status" value="1"/>
</dbReference>
<keyword evidence="5" id="KW-0472">Membrane</keyword>
<name>A0A835DQR2_TETSI</name>
<dbReference type="CDD" id="cd01098">
    <property type="entry name" value="PAN_AP_plant"/>
    <property type="match status" value="1"/>
</dbReference>
<evidence type="ECO:0000256" key="5">
    <source>
        <dbReference type="ARBA" id="ARBA00023136"/>
    </source>
</evidence>
<dbReference type="PROSITE" id="PS50948">
    <property type="entry name" value="PAN"/>
    <property type="match status" value="1"/>
</dbReference>
<sequence>MTTRKRFCHLVSLLLFSFQNFDAATVTDSIKPGQSITSSQTIISAAGKFELGFFSPGSSTNYFMGIWYKKIPVRTVVWVANRDFPLTSPSRILTINKEGNLVILDGGTSYLVSELSSIKNSTTSATLLDSGNLVLIGSNSDVLWQSFDYPSDTYLSEMKLGNNKKTGKAWTLTSWRSEDDPAPGAFSMKMDPGNSPQLFIMQGSERYWTSGLWNGGTFTRVPETRLGYIYNFRYVTNQNESYFIFNLYDTIISRVFLGFSGQIKLQAWMENSQEWKLFWARPKPQCNAYASCGAFGSCSHDTLALCECMPGFEPQSSNDWNLSDWSGGCVRRTHLQCGINNSINAEKDRFLLRPKMRLPVMPQSLGVGSAEDCELACLNNCSCTAYAYGGGGCSIWIGDLLNLQQFSDDENAGSDLYLRLAASELSHSKGNKRKLWAIVTPVVALCSDHASLGDVGTGQDLLLFDMGICIEETKNGASNENKICEVKKDAELPLFSFASAWELWKGDRALELIDPMLCFPPSMTMMLRYINVGLLCVQENAADRPTMSDVVSMLSNELSPLPTPNQPPFLAERSVIEANSHMNRTGACSLNGVTISLMEAR</sequence>
<organism evidence="10 11">
    <name type="scientific">Tetracentron sinense</name>
    <name type="common">Spur-leaf</name>
    <dbReference type="NCBI Taxonomy" id="13715"/>
    <lineage>
        <taxon>Eukaryota</taxon>
        <taxon>Viridiplantae</taxon>
        <taxon>Streptophyta</taxon>
        <taxon>Embryophyta</taxon>
        <taxon>Tracheophyta</taxon>
        <taxon>Spermatophyta</taxon>
        <taxon>Magnoliopsida</taxon>
        <taxon>Trochodendrales</taxon>
        <taxon>Trochodendraceae</taxon>
        <taxon>Tetracentron</taxon>
    </lineage>
</organism>
<dbReference type="Pfam" id="PF11883">
    <property type="entry name" value="DUF3403"/>
    <property type="match status" value="1"/>
</dbReference>
<dbReference type="SMART" id="SM00473">
    <property type="entry name" value="PAN_AP"/>
    <property type="match status" value="1"/>
</dbReference>
<evidence type="ECO:0000256" key="6">
    <source>
        <dbReference type="ARBA" id="ARBA00023157"/>
    </source>
</evidence>
<evidence type="ECO:0000256" key="2">
    <source>
        <dbReference type="ARBA" id="ARBA00022692"/>
    </source>
</evidence>
<dbReference type="InterPro" id="IPR001480">
    <property type="entry name" value="Bulb-type_lectin_dom"/>
</dbReference>
<dbReference type="Pfam" id="PF08276">
    <property type="entry name" value="PAN_2"/>
    <property type="match status" value="1"/>
</dbReference>
<reference evidence="10 11" key="1">
    <citation type="submission" date="2020-04" db="EMBL/GenBank/DDBJ databases">
        <title>Plant Genome Project.</title>
        <authorList>
            <person name="Zhang R.-G."/>
        </authorList>
    </citation>
    <scope>NUCLEOTIDE SEQUENCE [LARGE SCALE GENOMIC DNA]</scope>
    <source>
        <strain evidence="10">YNK0</strain>
        <tissue evidence="10">Leaf</tissue>
    </source>
</reference>
<feature type="signal peptide" evidence="7">
    <location>
        <begin position="1"/>
        <end position="23"/>
    </location>
</feature>
<dbReference type="Gene3D" id="1.10.510.10">
    <property type="entry name" value="Transferase(Phosphotransferase) domain 1"/>
    <property type="match status" value="1"/>
</dbReference>
<dbReference type="SMART" id="SM00108">
    <property type="entry name" value="B_lectin"/>
    <property type="match status" value="1"/>
</dbReference>
<evidence type="ECO:0000259" key="9">
    <source>
        <dbReference type="PROSITE" id="PS50948"/>
    </source>
</evidence>
<evidence type="ECO:0000256" key="4">
    <source>
        <dbReference type="ARBA" id="ARBA00022989"/>
    </source>
</evidence>
<evidence type="ECO:0000256" key="7">
    <source>
        <dbReference type="SAM" id="SignalP"/>
    </source>
</evidence>
<dbReference type="Pfam" id="PF00954">
    <property type="entry name" value="S_locus_glycop"/>
    <property type="match status" value="1"/>
</dbReference>
<dbReference type="SUPFAM" id="SSF51110">
    <property type="entry name" value="alpha-D-mannose-specific plant lectins"/>
    <property type="match status" value="1"/>
</dbReference>
<feature type="domain" description="Bulb-type lectin" evidence="8">
    <location>
        <begin position="27"/>
        <end position="148"/>
    </location>
</feature>
<keyword evidence="11" id="KW-1185">Reference proteome</keyword>